<gene>
    <name evidence="1" type="ORF">LTR97_012828</name>
</gene>
<dbReference type="Proteomes" id="UP001310594">
    <property type="component" value="Unassembled WGS sequence"/>
</dbReference>
<dbReference type="SUPFAM" id="SSF51726">
    <property type="entry name" value="UROD/MetE-like"/>
    <property type="match status" value="1"/>
</dbReference>
<reference evidence="1" key="1">
    <citation type="submission" date="2023-08" db="EMBL/GenBank/DDBJ databases">
        <title>Black Yeasts Isolated from many extreme environments.</title>
        <authorList>
            <person name="Coleine C."/>
            <person name="Stajich J.E."/>
            <person name="Selbmann L."/>
        </authorList>
    </citation>
    <scope>NUCLEOTIDE SEQUENCE</scope>
    <source>
        <strain evidence="1">CCFEE 5810</strain>
    </source>
</reference>
<evidence type="ECO:0000313" key="2">
    <source>
        <dbReference type="Proteomes" id="UP001310594"/>
    </source>
</evidence>
<dbReference type="AlphaFoldDB" id="A0AAN7ZKF4"/>
<organism evidence="1 2">
    <name type="scientific">Elasticomyces elasticus</name>
    <dbReference type="NCBI Taxonomy" id="574655"/>
    <lineage>
        <taxon>Eukaryota</taxon>
        <taxon>Fungi</taxon>
        <taxon>Dikarya</taxon>
        <taxon>Ascomycota</taxon>
        <taxon>Pezizomycotina</taxon>
        <taxon>Dothideomycetes</taxon>
        <taxon>Dothideomycetidae</taxon>
        <taxon>Mycosphaerellales</taxon>
        <taxon>Teratosphaeriaceae</taxon>
        <taxon>Elasticomyces</taxon>
    </lineage>
</organism>
<dbReference type="Gene3D" id="3.20.20.210">
    <property type="match status" value="1"/>
</dbReference>
<protein>
    <submittedName>
        <fullName evidence="1">Uncharacterized protein</fullName>
    </submittedName>
</protein>
<proteinExistence type="predicted"/>
<name>A0AAN7ZKF4_9PEZI</name>
<evidence type="ECO:0000313" key="1">
    <source>
        <dbReference type="EMBL" id="KAK5689488.1"/>
    </source>
</evidence>
<comment type="caution">
    <text evidence="1">The sequence shown here is derived from an EMBL/GenBank/DDBJ whole genome shotgun (WGS) entry which is preliminary data.</text>
</comment>
<dbReference type="EMBL" id="JAVRQU010000031">
    <property type="protein sequence ID" value="KAK5689488.1"/>
    <property type="molecule type" value="Genomic_DNA"/>
</dbReference>
<sequence>MPDITSVLFVGSSGLSSTEETIRSFCTALPDSLRRLPDGETGHRYCFVTWQHELLQKCCPALLKSRLRPTELLRPSDERIAAALSALGSFATEYDRFALESYEVFRDLKRQNVIPAKVRFQVCIPTPLSLLSTAIDDKYTAAAEPLYEAALLRAVRAIQAAVPTSELAIQWDAPMEFAMLEGIDFGARSWVGNSLLDCIVERLVRIGDAVNADVELGFHLCYGDREHKHFLEPTDMGHMVDVADGVLTKAGRHVDWIHMPVPKNRNDDQYFMPLEQLAKTLSKTKTELVLGLIHYDDLGGTRKRIRAAGKFVPSFGVGTECGLGRTPAEHLKSILEVSAAVSKL</sequence>
<dbReference type="InterPro" id="IPR038071">
    <property type="entry name" value="UROD/MetE-like_sf"/>
</dbReference>
<accession>A0AAN7ZKF4</accession>